<dbReference type="PROSITE" id="PS00108">
    <property type="entry name" value="PROTEIN_KINASE_ST"/>
    <property type="match status" value="1"/>
</dbReference>
<keyword evidence="9 11" id="KW-0472">Membrane</keyword>
<feature type="transmembrane region" description="Helical" evidence="11">
    <location>
        <begin position="404"/>
        <end position="425"/>
    </location>
</feature>
<dbReference type="InterPro" id="IPR011009">
    <property type="entry name" value="Kinase-like_dom_sf"/>
</dbReference>
<dbReference type="Pfam" id="PF13717">
    <property type="entry name" value="Zn_ribbon_4"/>
    <property type="match status" value="1"/>
</dbReference>
<dbReference type="Gene3D" id="3.30.200.20">
    <property type="entry name" value="Phosphorylase Kinase, domain 1"/>
    <property type="match status" value="1"/>
</dbReference>
<evidence type="ECO:0000313" key="14">
    <source>
        <dbReference type="Proteomes" id="UP000288096"/>
    </source>
</evidence>
<proteinExistence type="predicted"/>
<dbReference type="Pfam" id="PF00069">
    <property type="entry name" value="Pkinase"/>
    <property type="match status" value="1"/>
</dbReference>
<dbReference type="InterPro" id="IPR033479">
    <property type="entry name" value="dCache_1"/>
</dbReference>
<dbReference type="Proteomes" id="UP000288096">
    <property type="component" value="Unassembled WGS sequence"/>
</dbReference>
<accession>A0A401FRD9</accession>
<keyword evidence="4 11" id="KW-0812">Transmembrane</keyword>
<dbReference type="GO" id="GO:0004674">
    <property type="term" value="F:protein serine/threonine kinase activity"/>
    <property type="evidence" value="ECO:0007669"/>
    <property type="project" value="TreeGrafter"/>
</dbReference>
<feature type="domain" description="Protein kinase" evidence="12">
    <location>
        <begin position="82"/>
        <end position="378"/>
    </location>
</feature>
<dbReference type="AlphaFoldDB" id="A0A401FRD9"/>
<dbReference type="CDD" id="cd18773">
    <property type="entry name" value="PDC1_HK_sensor"/>
    <property type="match status" value="1"/>
</dbReference>
<keyword evidence="7 10" id="KW-0067">ATP-binding</keyword>
<evidence type="ECO:0000259" key="12">
    <source>
        <dbReference type="PROSITE" id="PS50011"/>
    </source>
</evidence>
<comment type="subcellular location">
    <subcellularLocation>
        <location evidence="1">Cell membrane</location>
        <topology evidence="1">Multi-pass membrane protein</topology>
    </subcellularLocation>
</comment>
<dbReference type="EMBL" id="BEXT01000001">
    <property type="protein sequence ID" value="GBC59528.1"/>
    <property type="molecule type" value="Genomic_DNA"/>
</dbReference>
<dbReference type="GO" id="GO:0005886">
    <property type="term" value="C:plasma membrane"/>
    <property type="evidence" value="ECO:0007669"/>
    <property type="project" value="UniProtKB-SubCell"/>
</dbReference>
<reference evidence="14" key="1">
    <citation type="submission" date="2017-11" db="EMBL/GenBank/DDBJ databases">
        <authorList>
            <person name="Watanabe M."/>
            <person name="Kojima H."/>
        </authorList>
    </citation>
    <scope>NUCLEOTIDE SEQUENCE [LARGE SCALE GENOMIC DNA]</scope>
    <source>
        <strain evidence="14">Tokyo 01</strain>
    </source>
</reference>
<evidence type="ECO:0000256" key="8">
    <source>
        <dbReference type="ARBA" id="ARBA00022989"/>
    </source>
</evidence>
<evidence type="ECO:0000256" key="2">
    <source>
        <dbReference type="ARBA" id="ARBA00022475"/>
    </source>
</evidence>
<reference evidence="14" key="2">
    <citation type="submission" date="2019-01" db="EMBL/GenBank/DDBJ databases">
        <title>Genome sequence of Desulfonema ishimotonii strain Tokyo 01.</title>
        <authorList>
            <person name="Fukui M."/>
        </authorList>
    </citation>
    <scope>NUCLEOTIDE SEQUENCE [LARGE SCALE GENOMIC DNA]</scope>
    <source>
        <strain evidence="14">Tokyo 01</strain>
    </source>
</reference>
<dbReference type="SUPFAM" id="SSF56112">
    <property type="entry name" value="Protein kinase-like (PK-like)"/>
    <property type="match status" value="1"/>
</dbReference>
<keyword evidence="2" id="KW-1003">Cell membrane</keyword>
<dbReference type="CDD" id="cd14014">
    <property type="entry name" value="STKc_PknB_like"/>
    <property type="match status" value="1"/>
</dbReference>
<dbReference type="InterPro" id="IPR000719">
    <property type="entry name" value="Prot_kinase_dom"/>
</dbReference>
<dbReference type="Gene3D" id="3.30.450.20">
    <property type="entry name" value="PAS domain"/>
    <property type="match status" value="2"/>
</dbReference>
<evidence type="ECO:0000256" key="6">
    <source>
        <dbReference type="ARBA" id="ARBA00022777"/>
    </source>
</evidence>
<name>A0A401FRD9_9BACT</name>
<keyword evidence="5 10" id="KW-0547">Nucleotide-binding</keyword>
<protein>
    <submittedName>
        <fullName evidence="13">Serine/threonine-protein kinase</fullName>
    </submittedName>
</protein>
<dbReference type="InterPro" id="IPR017441">
    <property type="entry name" value="Protein_kinase_ATP_BS"/>
</dbReference>
<keyword evidence="8 11" id="KW-1133">Transmembrane helix</keyword>
<dbReference type="PROSITE" id="PS00107">
    <property type="entry name" value="PROTEIN_KINASE_ATP"/>
    <property type="match status" value="1"/>
</dbReference>
<evidence type="ECO:0000256" key="11">
    <source>
        <dbReference type="SAM" id="Phobius"/>
    </source>
</evidence>
<keyword evidence="3" id="KW-0808">Transferase</keyword>
<evidence type="ECO:0000256" key="4">
    <source>
        <dbReference type="ARBA" id="ARBA00022692"/>
    </source>
</evidence>
<evidence type="ECO:0000256" key="3">
    <source>
        <dbReference type="ARBA" id="ARBA00022679"/>
    </source>
</evidence>
<evidence type="ECO:0000256" key="5">
    <source>
        <dbReference type="ARBA" id="ARBA00022741"/>
    </source>
</evidence>
<dbReference type="InterPro" id="IPR008271">
    <property type="entry name" value="Ser/Thr_kinase_AS"/>
</dbReference>
<dbReference type="PANTHER" id="PTHR43289:SF6">
    <property type="entry name" value="SERINE_THREONINE-PROTEIN KINASE NEKL-3"/>
    <property type="match status" value="1"/>
</dbReference>
<comment type="caution">
    <text evidence="13">The sequence shown here is derived from an EMBL/GenBank/DDBJ whole genome shotgun (WGS) entry which is preliminary data.</text>
</comment>
<dbReference type="GO" id="GO:0005524">
    <property type="term" value="F:ATP binding"/>
    <property type="evidence" value="ECO:0007669"/>
    <property type="project" value="UniProtKB-UniRule"/>
</dbReference>
<dbReference type="InterPro" id="IPR011723">
    <property type="entry name" value="Znf/thioredoxin_put"/>
</dbReference>
<feature type="binding site" evidence="10">
    <location>
        <position position="111"/>
    </location>
    <ligand>
        <name>ATP</name>
        <dbReference type="ChEBI" id="CHEBI:30616"/>
    </ligand>
</feature>
<dbReference type="PANTHER" id="PTHR43289">
    <property type="entry name" value="MITOGEN-ACTIVATED PROTEIN KINASE KINASE KINASE 20-RELATED"/>
    <property type="match status" value="1"/>
</dbReference>
<keyword evidence="14" id="KW-1185">Reference proteome</keyword>
<dbReference type="PROSITE" id="PS50011">
    <property type="entry name" value="PROTEIN_KINASE_DOM"/>
    <property type="match status" value="1"/>
</dbReference>
<evidence type="ECO:0000313" key="13">
    <source>
        <dbReference type="EMBL" id="GBC59528.1"/>
    </source>
</evidence>
<keyword evidence="6 13" id="KW-0418">Kinase</keyword>
<evidence type="ECO:0000256" key="7">
    <source>
        <dbReference type="ARBA" id="ARBA00022840"/>
    </source>
</evidence>
<evidence type="ECO:0000256" key="9">
    <source>
        <dbReference type="ARBA" id="ARBA00023136"/>
    </source>
</evidence>
<dbReference type="RefSeq" id="WP_124327036.1">
    <property type="nucleotide sequence ID" value="NZ_BEXT01000001.1"/>
</dbReference>
<gene>
    <name evidence="13" type="ORF">DENIS_0467</name>
</gene>
<organism evidence="13 14">
    <name type="scientific">Desulfonema ishimotonii</name>
    <dbReference type="NCBI Taxonomy" id="45657"/>
    <lineage>
        <taxon>Bacteria</taxon>
        <taxon>Pseudomonadati</taxon>
        <taxon>Thermodesulfobacteriota</taxon>
        <taxon>Desulfobacteria</taxon>
        <taxon>Desulfobacterales</taxon>
        <taxon>Desulfococcaceae</taxon>
        <taxon>Desulfonema</taxon>
    </lineage>
</organism>
<dbReference type="SMART" id="SM00220">
    <property type="entry name" value="S_TKc"/>
    <property type="match status" value="1"/>
</dbReference>
<evidence type="ECO:0000256" key="10">
    <source>
        <dbReference type="PROSITE-ProRule" id="PRU10141"/>
    </source>
</evidence>
<sequence>MIVRCENCQTAFKIDDHLIKEDGTKLRCSNCKHIFKVHPSAPPAPEISEAEPPVKKPDNDTMTMVDFSEEVFDKREHLAERYVEMGVIGEGGMGEVKVVRDTQLLRKVALKVLKKDAASPAALSYFLREAQITAQLDHPNIIPLYTVKQPNQNEQNVSFVMKLIKGKTLGDVIREARDTYQENPRAQLPEELSLASRLGYFLKVCDGMIYAHRKEVIHRDLKPSNVMVGDYGEVYVMDWGIAKMVKEIPETLYGIQKIAAQKSDLYIGGTEIGSVVGTPGYISPEQVRGLPDVGPPSDQFSLGVILYELVTLKPARPGDMKKKLEWAEKGFLNQMVHLLPEKKVPPELRAIIHKATALETEDRYLSVALMAEDVRRFLRGDEVSQLPDNLPRKMWRWMNKHRHLTAIVVLSLLLISSAITIGTLFSERAAMKASRIREKTLTHLLTKVATQAHYIDSRFMRLEGLLISLANNAMYLIQNAPPNTENIYWLNDFKVPGKGPADLRESSLYGQRVSIDYPVVKLAPGVRREDVRPVMQRLAPLRHHFRKLLLDSRNSIAPLGEEEARRLLTIHGLPVSWIYIGLETGVMYSYPGKGKYAEKYDPRVRPWYRLGAHKNAVYWGNPYIDLQGLGMVLPCATSLYDAEGRFYGVAGMDVTYNNIIQDSLTRTGAIGVIESFLLDEKGRIVVRSSQLGIEPEEHPTDSALHLELFPVQEVVNKIRRDESGLAEVSRQGESRIIFFHQIPSLDWYYVEEVKTATILGPDLM</sequence>
<dbReference type="NCBIfam" id="TIGR02098">
    <property type="entry name" value="MJ0042_CXXC"/>
    <property type="match status" value="1"/>
</dbReference>
<dbReference type="OrthoDB" id="9801841at2"/>
<dbReference type="Pfam" id="PF02743">
    <property type="entry name" value="dCache_1"/>
    <property type="match status" value="1"/>
</dbReference>
<evidence type="ECO:0000256" key="1">
    <source>
        <dbReference type="ARBA" id="ARBA00004651"/>
    </source>
</evidence>
<dbReference type="Gene3D" id="1.10.510.10">
    <property type="entry name" value="Transferase(Phosphotransferase) domain 1"/>
    <property type="match status" value="1"/>
</dbReference>